<dbReference type="GO" id="GO:0016787">
    <property type="term" value="F:hydrolase activity"/>
    <property type="evidence" value="ECO:0007669"/>
    <property type="project" value="UniProtKB-KW"/>
</dbReference>
<protein>
    <submittedName>
        <fullName evidence="1">Alpha/beta hydrolase family protein</fullName>
    </submittedName>
</protein>
<accession>A0AAE4I136</accession>
<dbReference type="PANTHER" id="PTHR48098">
    <property type="entry name" value="ENTEROCHELIN ESTERASE-RELATED"/>
    <property type="match status" value="1"/>
</dbReference>
<dbReference type="RefSeq" id="WP_115872928.1">
    <property type="nucleotide sequence ID" value="NZ_JARQAI010000016.1"/>
</dbReference>
<dbReference type="InterPro" id="IPR000801">
    <property type="entry name" value="Esterase-like"/>
</dbReference>
<dbReference type="InterPro" id="IPR050583">
    <property type="entry name" value="Mycobacterial_A85_antigen"/>
</dbReference>
<keyword evidence="1" id="KW-0378">Hydrolase</keyword>
<dbReference type="GO" id="GO:0016747">
    <property type="term" value="F:acyltransferase activity, transferring groups other than amino-acyl groups"/>
    <property type="evidence" value="ECO:0007669"/>
    <property type="project" value="TreeGrafter"/>
</dbReference>
<dbReference type="SUPFAM" id="SSF53474">
    <property type="entry name" value="alpha/beta-Hydrolases"/>
    <property type="match status" value="1"/>
</dbReference>
<dbReference type="Gene3D" id="3.40.50.1820">
    <property type="entry name" value="alpha/beta hydrolase"/>
    <property type="match status" value="1"/>
</dbReference>
<gene>
    <name evidence="1" type="ORF">P7H00_10440</name>
</gene>
<organism evidence="1 2">
    <name type="scientific">Enterococcus pseudoavium</name>
    <dbReference type="NCBI Taxonomy" id="44007"/>
    <lineage>
        <taxon>Bacteria</taxon>
        <taxon>Bacillati</taxon>
        <taxon>Bacillota</taxon>
        <taxon>Bacilli</taxon>
        <taxon>Lactobacillales</taxon>
        <taxon>Enterococcaceae</taxon>
        <taxon>Enterococcus</taxon>
    </lineage>
</organism>
<dbReference type="InterPro" id="IPR029058">
    <property type="entry name" value="AB_hydrolase_fold"/>
</dbReference>
<dbReference type="PANTHER" id="PTHR48098:SF1">
    <property type="entry name" value="DIACYLGLYCEROL ACYLTRANSFERASE_MYCOLYLTRANSFERASE AG85A"/>
    <property type="match status" value="1"/>
</dbReference>
<dbReference type="Proteomes" id="UP001180842">
    <property type="component" value="Unassembled WGS sequence"/>
</dbReference>
<reference evidence="1" key="1">
    <citation type="submission" date="2023-03" db="EMBL/GenBank/DDBJ databases">
        <authorList>
            <person name="Shen W."/>
            <person name="Cai J."/>
        </authorList>
    </citation>
    <scope>NUCLEOTIDE SEQUENCE</scope>
    <source>
        <strain evidence="1">P69-2</strain>
    </source>
</reference>
<sequence>MAFLQVNVYSNVLQMEVALNVILPQTTHKTIGTETAGVTEDVPVLYLLHGMGGNHSVWERRTSIERYVAEYQLAVVMPSTDLGFYTDTTYDMKYWTFVAEELPIIVHELFPQITQQREKTFAAGLSMGGYGALKLGLAKPENFAAVASLSGAVVLADIESLLLVRNEAYWTGIFGPLEQIQGSANDPLYLLDKLVASGKKAPRFFLACGTEDELYPASQYMARKMSEKNLAVTFEEGPGKHDWNFWDNWIQRVLEWFNEKND</sequence>
<comment type="caution">
    <text evidence="1">The sequence shown here is derived from an EMBL/GenBank/DDBJ whole genome shotgun (WGS) entry which is preliminary data.</text>
</comment>
<evidence type="ECO:0000313" key="2">
    <source>
        <dbReference type="Proteomes" id="UP001180842"/>
    </source>
</evidence>
<evidence type="ECO:0000313" key="1">
    <source>
        <dbReference type="EMBL" id="MDT2737529.1"/>
    </source>
</evidence>
<dbReference type="AlphaFoldDB" id="A0AAE4I136"/>
<proteinExistence type="predicted"/>
<dbReference type="EMBL" id="JARQAI010000016">
    <property type="protein sequence ID" value="MDT2737529.1"/>
    <property type="molecule type" value="Genomic_DNA"/>
</dbReference>
<name>A0AAE4I136_9ENTE</name>
<dbReference type="Pfam" id="PF00756">
    <property type="entry name" value="Esterase"/>
    <property type="match status" value="1"/>
</dbReference>